<evidence type="ECO:0000313" key="2">
    <source>
        <dbReference type="Proteomes" id="UP001630127"/>
    </source>
</evidence>
<keyword evidence="2" id="KW-1185">Reference proteome</keyword>
<dbReference type="Proteomes" id="UP001630127">
    <property type="component" value="Unassembled WGS sequence"/>
</dbReference>
<organism evidence="1 2">
    <name type="scientific">Cinchona calisaya</name>
    <dbReference type="NCBI Taxonomy" id="153742"/>
    <lineage>
        <taxon>Eukaryota</taxon>
        <taxon>Viridiplantae</taxon>
        <taxon>Streptophyta</taxon>
        <taxon>Embryophyta</taxon>
        <taxon>Tracheophyta</taxon>
        <taxon>Spermatophyta</taxon>
        <taxon>Magnoliopsida</taxon>
        <taxon>eudicotyledons</taxon>
        <taxon>Gunneridae</taxon>
        <taxon>Pentapetalae</taxon>
        <taxon>asterids</taxon>
        <taxon>lamiids</taxon>
        <taxon>Gentianales</taxon>
        <taxon>Rubiaceae</taxon>
        <taxon>Cinchonoideae</taxon>
        <taxon>Cinchoneae</taxon>
        <taxon>Cinchona</taxon>
    </lineage>
</organism>
<evidence type="ECO:0000313" key="1">
    <source>
        <dbReference type="EMBL" id="KAL3502723.1"/>
    </source>
</evidence>
<sequence length="331" mass="38236">MMQWERLPLTHVAWNDIPEDKLDPFWDDMQMKDKGLQRDQLSVYIRAWTDPNGVPKDDEASIVMILVASPENHQNKNLPQNLNSRDLDGFVLDEVVPQMRTVNRKELQEGDDGINKFQNIGILVTIGMTGVEQGSHLPCGREEMEFSLVFEEGSWFIPTLSKIDLSCLKGMSMIPIVVLGKLYIWRLEPYFEKSHGMLRSTQEDVLDISLTWATRTQKGVIIQFSMYGFIKAKQGRLGEISLDAPCYLWRMEVVRFTPKVVVAFFPSGYALDYLAIHYLLEHMVWKSRKRQELVPLVRIAWVGRLLFSYVAWLQDYHGRGSLVLLCHLVCN</sequence>
<proteinExistence type="predicted"/>
<reference evidence="1 2" key="1">
    <citation type="submission" date="2024-11" db="EMBL/GenBank/DDBJ databases">
        <title>A near-complete genome assembly of Cinchona calisaya.</title>
        <authorList>
            <person name="Lian D.C."/>
            <person name="Zhao X.W."/>
            <person name="Wei L."/>
        </authorList>
    </citation>
    <scope>NUCLEOTIDE SEQUENCE [LARGE SCALE GENOMIC DNA]</scope>
    <source>
        <tissue evidence="1">Nenye</tissue>
    </source>
</reference>
<accession>A0ABD2Y5F1</accession>
<dbReference type="EMBL" id="JBJUIK010000015">
    <property type="protein sequence ID" value="KAL3502723.1"/>
    <property type="molecule type" value="Genomic_DNA"/>
</dbReference>
<comment type="caution">
    <text evidence="1">The sequence shown here is derived from an EMBL/GenBank/DDBJ whole genome shotgun (WGS) entry which is preliminary data.</text>
</comment>
<gene>
    <name evidence="1" type="ORF">ACH5RR_037172</name>
</gene>
<dbReference type="AlphaFoldDB" id="A0ABD2Y5F1"/>
<protein>
    <submittedName>
        <fullName evidence="1">Uncharacterized protein</fullName>
    </submittedName>
</protein>
<name>A0ABD2Y5F1_9GENT</name>